<sequence>MKCSMAIQRVLFLSFFISLFCTPAQGDIQLNLSGGEDDSNPLEDLACSIFNCADESSSTLEDLLNDILNFDFNFDLDLTGNGGGRRERKLRGEQQQQQN</sequence>
<evidence type="ECO:0000256" key="1">
    <source>
        <dbReference type="SAM" id="MobiDB-lite"/>
    </source>
</evidence>
<keyword evidence="4" id="KW-1185">Reference proteome</keyword>
<feature type="chain" id="PRO_5040282345" evidence="2">
    <location>
        <begin position="27"/>
        <end position="99"/>
    </location>
</feature>
<keyword evidence="2" id="KW-0732">Signal</keyword>
<comment type="caution">
    <text evidence="3">The sequence shown here is derived from an EMBL/GenBank/DDBJ whole genome shotgun (WGS) entry which is preliminary data.</text>
</comment>
<reference evidence="3" key="1">
    <citation type="submission" date="2020-06" db="EMBL/GenBank/DDBJ databases">
        <authorList>
            <consortium name="Plant Systems Biology data submission"/>
        </authorList>
    </citation>
    <scope>NUCLEOTIDE SEQUENCE</scope>
    <source>
        <strain evidence="3">D6</strain>
    </source>
</reference>
<gene>
    <name evidence="3" type="ORF">SEMRO_1425_G271570.1</name>
</gene>
<dbReference type="Proteomes" id="UP001153069">
    <property type="component" value="Unassembled WGS sequence"/>
</dbReference>
<dbReference type="AlphaFoldDB" id="A0A9N8HST3"/>
<protein>
    <submittedName>
        <fullName evidence="3">Uncharacterized protein</fullName>
    </submittedName>
</protein>
<evidence type="ECO:0000313" key="4">
    <source>
        <dbReference type="Proteomes" id="UP001153069"/>
    </source>
</evidence>
<name>A0A9N8HST3_9STRA</name>
<evidence type="ECO:0000256" key="2">
    <source>
        <dbReference type="SAM" id="SignalP"/>
    </source>
</evidence>
<feature type="signal peptide" evidence="2">
    <location>
        <begin position="1"/>
        <end position="26"/>
    </location>
</feature>
<organism evidence="3 4">
    <name type="scientific">Seminavis robusta</name>
    <dbReference type="NCBI Taxonomy" id="568900"/>
    <lineage>
        <taxon>Eukaryota</taxon>
        <taxon>Sar</taxon>
        <taxon>Stramenopiles</taxon>
        <taxon>Ochrophyta</taxon>
        <taxon>Bacillariophyta</taxon>
        <taxon>Bacillariophyceae</taxon>
        <taxon>Bacillariophycidae</taxon>
        <taxon>Naviculales</taxon>
        <taxon>Naviculaceae</taxon>
        <taxon>Seminavis</taxon>
    </lineage>
</organism>
<proteinExistence type="predicted"/>
<feature type="region of interest" description="Disordered" evidence="1">
    <location>
        <begin position="80"/>
        <end position="99"/>
    </location>
</feature>
<evidence type="ECO:0000313" key="3">
    <source>
        <dbReference type="EMBL" id="CAB9523510.1"/>
    </source>
</evidence>
<dbReference type="EMBL" id="CAICTM010001423">
    <property type="protein sequence ID" value="CAB9523510.1"/>
    <property type="molecule type" value="Genomic_DNA"/>
</dbReference>
<accession>A0A9N8HST3</accession>